<protein>
    <recommendedName>
        <fullName evidence="4 13">Tetraacyldisaccharide 4'-kinase</fullName>
        <ecNumber evidence="3 13">2.7.1.130</ecNumber>
    </recommendedName>
    <alternativeName>
        <fullName evidence="12 13">Lipid A 4'-kinase</fullName>
    </alternativeName>
</protein>
<evidence type="ECO:0000256" key="8">
    <source>
        <dbReference type="ARBA" id="ARBA00022741"/>
    </source>
</evidence>
<dbReference type="HAMAP" id="MF_00409">
    <property type="entry name" value="LpxK"/>
    <property type="match status" value="1"/>
</dbReference>
<evidence type="ECO:0000256" key="3">
    <source>
        <dbReference type="ARBA" id="ARBA00012071"/>
    </source>
</evidence>
<keyword evidence="11 13" id="KW-0443">Lipid metabolism</keyword>
<name>A0A178MUI1_9PROT</name>
<accession>A0A178MUI1</accession>
<evidence type="ECO:0000256" key="7">
    <source>
        <dbReference type="ARBA" id="ARBA00022679"/>
    </source>
</evidence>
<organism evidence="14 15">
    <name type="scientific">Magnetospirillum moscoviense</name>
    <dbReference type="NCBI Taxonomy" id="1437059"/>
    <lineage>
        <taxon>Bacteria</taxon>
        <taxon>Pseudomonadati</taxon>
        <taxon>Pseudomonadota</taxon>
        <taxon>Alphaproteobacteria</taxon>
        <taxon>Rhodospirillales</taxon>
        <taxon>Rhodospirillaceae</taxon>
        <taxon>Magnetospirillum</taxon>
    </lineage>
</organism>
<comment type="similarity">
    <text evidence="13">Belongs to the LpxK family.</text>
</comment>
<evidence type="ECO:0000256" key="12">
    <source>
        <dbReference type="ARBA" id="ARBA00029757"/>
    </source>
</evidence>
<dbReference type="PANTHER" id="PTHR42724:SF1">
    <property type="entry name" value="TETRAACYLDISACCHARIDE 4'-KINASE, MITOCHONDRIAL-RELATED"/>
    <property type="match status" value="1"/>
</dbReference>
<evidence type="ECO:0000256" key="11">
    <source>
        <dbReference type="ARBA" id="ARBA00023098"/>
    </source>
</evidence>
<evidence type="ECO:0000256" key="9">
    <source>
        <dbReference type="ARBA" id="ARBA00022777"/>
    </source>
</evidence>
<evidence type="ECO:0000256" key="13">
    <source>
        <dbReference type="HAMAP-Rule" id="MF_00409"/>
    </source>
</evidence>
<evidence type="ECO:0000256" key="5">
    <source>
        <dbReference type="ARBA" id="ARBA00022516"/>
    </source>
</evidence>
<feature type="binding site" evidence="13">
    <location>
        <begin position="51"/>
        <end position="58"/>
    </location>
    <ligand>
        <name>ATP</name>
        <dbReference type="ChEBI" id="CHEBI:30616"/>
    </ligand>
</feature>
<dbReference type="GO" id="GO:0005524">
    <property type="term" value="F:ATP binding"/>
    <property type="evidence" value="ECO:0007669"/>
    <property type="project" value="UniProtKB-UniRule"/>
</dbReference>
<dbReference type="GO" id="GO:0009245">
    <property type="term" value="P:lipid A biosynthetic process"/>
    <property type="evidence" value="ECO:0007669"/>
    <property type="project" value="UniProtKB-UniRule"/>
</dbReference>
<dbReference type="GO" id="GO:0009244">
    <property type="term" value="P:lipopolysaccharide core region biosynthetic process"/>
    <property type="evidence" value="ECO:0007669"/>
    <property type="project" value="TreeGrafter"/>
</dbReference>
<keyword evidence="15" id="KW-1185">Reference proteome</keyword>
<comment type="function">
    <text evidence="1 13">Transfers the gamma-phosphate of ATP to the 4'-position of a tetraacyldisaccharide 1-phosphate intermediate (termed DS-1-P) to form tetraacyldisaccharide 1,4'-bis-phosphate (lipid IVA).</text>
</comment>
<dbReference type="OrthoDB" id="9766423at2"/>
<evidence type="ECO:0000256" key="6">
    <source>
        <dbReference type="ARBA" id="ARBA00022556"/>
    </source>
</evidence>
<reference evidence="14 15" key="1">
    <citation type="submission" date="2016-04" db="EMBL/GenBank/DDBJ databases">
        <title>Draft genome sequence of freshwater magnetotactic bacteria Magnetospirillum marisnigri SP-1 and Magnetospirillum moscoviense BB-1.</title>
        <authorList>
            <person name="Koziaeva V."/>
            <person name="Dziuba M.V."/>
            <person name="Ivanov T.M."/>
            <person name="Kuznetsov B."/>
            <person name="Grouzdev D.S."/>
        </authorList>
    </citation>
    <scope>NUCLEOTIDE SEQUENCE [LARGE SCALE GENOMIC DNA]</scope>
    <source>
        <strain evidence="14 15">BB-1</strain>
    </source>
</reference>
<keyword evidence="8 13" id="KW-0547">Nucleotide-binding</keyword>
<proteinExistence type="inferred from homology"/>
<comment type="pathway">
    <text evidence="2 13">Glycolipid biosynthesis; lipid IV(A) biosynthesis; lipid IV(A) from (3R)-3-hydroxytetradecanoyl-[acyl-carrier-protein] and UDP-N-acetyl-alpha-D-glucosamine: step 6/6.</text>
</comment>
<evidence type="ECO:0000256" key="2">
    <source>
        <dbReference type="ARBA" id="ARBA00004870"/>
    </source>
</evidence>
<keyword evidence="5 13" id="KW-0444">Lipid biosynthesis</keyword>
<dbReference type="RefSeq" id="WP_068498878.1">
    <property type="nucleotide sequence ID" value="NZ_LWQU01000125.1"/>
</dbReference>
<evidence type="ECO:0000313" key="14">
    <source>
        <dbReference type="EMBL" id="OAN53235.1"/>
    </source>
</evidence>
<evidence type="ECO:0000313" key="15">
    <source>
        <dbReference type="Proteomes" id="UP000078543"/>
    </source>
</evidence>
<dbReference type="NCBIfam" id="TIGR00682">
    <property type="entry name" value="lpxK"/>
    <property type="match status" value="1"/>
</dbReference>
<comment type="caution">
    <text evidence="14">The sequence shown here is derived from an EMBL/GenBank/DDBJ whole genome shotgun (WGS) entry which is preliminary data.</text>
</comment>
<dbReference type="AlphaFoldDB" id="A0A178MUI1"/>
<dbReference type="EC" id="2.7.1.130" evidence="3 13"/>
<dbReference type="EMBL" id="LWQU01000125">
    <property type="protein sequence ID" value="OAN53235.1"/>
    <property type="molecule type" value="Genomic_DNA"/>
</dbReference>
<evidence type="ECO:0000256" key="1">
    <source>
        <dbReference type="ARBA" id="ARBA00002274"/>
    </source>
</evidence>
<keyword evidence="6 13" id="KW-0441">Lipid A biosynthesis</keyword>
<dbReference type="GO" id="GO:0005886">
    <property type="term" value="C:plasma membrane"/>
    <property type="evidence" value="ECO:0007669"/>
    <property type="project" value="TreeGrafter"/>
</dbReference>
<evidence type="ECO:0000256" key="10">
    <source>
        <dbReference type="ARBA" id="ARBA00022840"/>
    </source>
</evidence>
<gene>
    <name evidence="13" type="primary">lpxK</name>
    <name evidence="14" type="ORF">A6A05_09825</name>
</gene>
<dbReference type="UniPathway" id="UPA00359">
    <property type="reaction ID" value="UER00482"/>
</dbReference>
<sequence>MRAPDFWHHDGTLARLLSPLSALYAWGGAQKLVGAQPVRAKMPVICVGNIVAGGAGKTPVVAALVERLKARGRQPHILTRGYGGTEAGPRAVDPTRHDATRVGDEALLLSTVAPTWVARWRPDGAAAAADMGADLLVMDDGFQNGTLVKDLSLVVIDGGYGFGNRRVIPAGPCREPIATGLARADAVVMVGDDRTGAASLVGDKPLLRARLVPGPEAALLQGRDLVAFAGIGRPDKFFDTVEGCGGRIVAAHSFPDHHPYSRADIEELLEAARAADALAVTTAKDAVRVPEDLRALLTVLTVRLVWYDTGALDRLLAPVLDHQS</sequence>
<comment type="catalytic activity">
    <reaction evidence="13">
        <text>a lipid A disaccharide + ATP = a lipid IVA + ADP + H(+)</text>
        <dbReference type="Rhea" id="RHEA:67840"/>
        <dbReference type="ChEBI" id="CHEBI:15378"/>
        <dbReference type="ChEBI" id="CHEBI:30616"/>
        <dbReference type="ChEBI" id="CHEBI:176343"/>
        <dbReference type="ChEBI" id="CHEBI:176425"/>
        <dbReference type="ChEBI" id="CHEBI:456216"/>
        <dbReference type="EC" id="2.7.1.130"/>
    </reaction>
</comment>
<dbReference type="Pfam" id="PF02606">
    <property type="entry name" value="LpxK"/>
    <property type="match status" value="1"/>
</dbReference>
<dbReference type="SUPFAM" id="SSF52540">
    <property type="entry name" value="P-loop containing nucleoside triphosphate hydrolases"/>
    <property type="match status" value="1"/>
</dbReference>
<keyword evidence="7 13" id="KW-0808">Transferase</keyword>
<dbReference type="Proteomes" id="UP000078543">
    <property type="component" value="Unassembled WGS sequence"/>
</dbReference>
<keyword evidence="9 13" id="KW-0418">Kinase</keyword>
<dbReference type="InterPro" id="IPR027417">
    <property type="entry name" value="P-loop_NTPase"/>
</dbReference>
<keyword evidence="10 13" id="KW-0067">ATP-binding</keyword>
<dbReference type="STRING" id="1437059.A6A05_09825"/>
<dbReference type="GO" id="GO:0009029">
    <property type="term" value="F:lipid-A 4'-kinase activity"/>
    <property type="evidence" value="ECO:0007669"/>
    <property type="project" value="UniProtKB-UniRule"/>
</dbReference>
<dbReference type="InterPro" id="IPR003758">
    <property type="entry name" value="LpxK"/>
</dbReference>
<dbReference type="PANTHER" id="PTHR42724">
    <property type="entry name" value="TETRAACYLDISACCHARIDE 4'-KINASE"/>
    <property type="match status" value="1"/>
</dbReference>
<evidence type="ECO:0000256" key="4">
    <source>
        <dbReference type="ARBA" id="ARBA00016436"/>
    </source>
</evidence>